<feature type="domain" description="RecX third three-helical" evidence="6">
    <location>
        <begin position="152"/>
        <end position="196"/>
    </location>
</feature>
<comment type="function">
    <text evidence="5">Modulates RecA activity.</text>
</comment>
<evidence type="ECO:0000256" key="4">
    <source>
        <dbReference type="ARBA" id="ARBA00022490"/>
    </source>
</evidence>
<evidence type="ECO:0000256" key="3">
    <source>
        <dbReference type="ARBA" id="ARBA00018111"/>
    </source>
</evidence>
<dbReference type="InterPro" id="IPR053926">
    <property type="entry name" value="RecX_HTH_1st"/>
</dbReference>
<organism evidence="8 9">
    <name type="scientific">Anaerobutyricum hallii</name>
    <dbReference type="NCBI Taxonomy" id="39488"/>
    <lineage>
        <taxon>Bacteria</taxon>
        <taxon>Bacillati</taxon>
        <taxon>Bacillota</taxon>
        <taxon>Clostridia</taxon>
        <taxon>Lachnospirales</taxon>
        <taxon>Lachnospiraceae</taxon>
        <taxon>Anaerobutyricum</taxon>
    </lineage>
</organism>
<dbReference type="HAMAP" id="MF_01114">
    <property type="entry name" value="RecX"/>
    <property type="match status" value="1"/>
</dbReference>
<evidence type="ECO:0000256" key="5">
    <source>
        <dbReference type="HAMAP-Rule" id="MF_01114"/>
    </source>
</evidence>
<comment type="subcellular location">
    <subcellularLocation>
        <location evidence="1 5">Cytoplasm</location>
    </subcellularLocation>
</comment>
<dbReference type="InterPro" id="IPR003783">
    <property type="entry name" value="Regulatory_RecX"/>
</dbReference>
<dbReference type="GO" id="GO:0006282">
    <property type="term" value="P:regulation of DNA repair"/>
    <property type="evidence" value="ECO:0007669"/>
    <property type="project" value="UniProtKB-UniRule"/>
</dbReference>
<dbReference type="InterPro" id="IPR053925">
    <property type="entry name" value="RecX_HTH_3rd"/>
</dbReference>
<reference evidence="9" key="1">
    <citation type="submission" date="2017-09" db="EMBL/GenBank/DDBJ databases">
        <authorList>
            <person name="Shetty A S."/>
        </authorList>
    </citation>
    <scope>NUCLEOTIDE SEQUENCE [LARGE SCALE GENOMIC DNA]</scope>
</reference>
<feature type="domain" description="RecX first three-helical" evidence="7">
    <location>
        <begin position="60"/>
        <end position="97"/>
    </location>
</feature>
<dbReference type="InterPro" id="IPR036388">
    <property type="entry name" value="WH-like_DNA-bd_sf"/>
</dbReference>
<evidence type="ECO:0000256" key="2">
    <source>
        <dbReference type="ARBA" id="ARBA00009695"/>
    </source>
</evidence>
<dbReference type="KEGG" id="ehl:EHLA_0949"/>
<comment type="similarity">
    <text evidence="2 5">Belongs to the RecX family.</text>
</comment>
<proteinExistence type="inferred from homology"/>
<dbReference type="GO" id="GO:0005737">
    <property type="term" value="C:cytoplasm"/>
    <property type="evidence" value="ECO:0007669"/>
    <property type="project" value="UniProtKB-SubCell"/>
</dbReference>
<dbReference type="STRING" id="39488.ERS852450_02171"/>
<dbReference type="Gene3D" id="1.10.10.10">
    <property type="entry name" value="Winged helix-like DNA-binding domain superfamily/Winged helix DNA-binding domain"/>
    <property type="match status" value="2"/>
</dbReference>
<dbReference type="PANTHER" id="PTHR33602">
    <property type="entry name" value="REGULATORY PROTEIN RECX FAMILY PROTEIN"/>
    <property type="match status" value="1"/>
</dbReference>
<dbReference type="RefSeq" id="WP_096239499.1">
    <property type="nucleotide sequence ID" value="NZ_LT907978.1"/>
</dbReference>
<accession>A0A285PRB5</accession>
<evidence type="ECO:0000259" key="7">
    <source>
        <dbReference type="Pfam" id="PF21982"/>
    </source>
</evidence>
<keyword evidence="9" id="KW-1185">Reference proteome</keyword>
<dbReference type="AlphaFoldDB" id="A0A285PRB5"/>
<protein>
    <recommendedName>
        <fullName evidence="3 5">Regulatory protein RecX</fullName>
    </recommendedName>
</protein>
<dbReference type="Pfam" id="PF21981">
    <property type="entry name" value="RecX_HTH3"/>
    <property type="match status" value="1"/>
</dbReference>
<evidence type="ECO:0000256" key="1">
    <source>
        <dbReference type="ARBA" id="ARBA00004496"/>
    </source>
</evidence>
<gene>
    <name evidence="5" type="primary">recX</name>
    <name evidence="8" type="ORF">EHLA_0949</name>
</gene>
<evidence type="ECO:0000313" key="9">
    <source>
        <dbReference type="Proteomes" id="UP000217549"/>
    </source>
</evidence>
<dbReference type="EMBL" id="LT907978">
    <property type="protein sequence ID" value="SOB71686.1"/>
    <property type="molecule type" value="Genomic_DNA"/>
</dbReference>
<dbReference type="PANTHER" id="PTHR33602:SF1">
    <property type="entry name" value="REGULATORY PROTEIN RECX FAMILY PROTEIN"/>
    <property type="match status" value="1"/>
</dbReference>
<keyword evidence="4 5" id="KW-0963">Cytoplasm</keyword>
<dbReference type="Pfam" id="PF21982">
    <property type="entry name" value="RecX_HTH1"/>
    <property type="match status" value="1"/>
</dbReference>
<dbReference type="Proteomes" id="UP000217549">
    <property type="component" value="Chromosome I"/>
</dbReference>
<sequence length="214" mass="25357">MSYTVTLRETDKKKVYVDPGIREGIYLYPGEIKKLKLLEGSMLEEDEFERIRLQYALPRAKHRAIAILAKRDKTEKELRDKLQQSLTDTKTLEETISYVRTCGYVDDVQYARDYIYFKKGRKSFLQIKMELQKKGISSQVLETVFEEEGGQEMEDILMQVKKYMRRFPQLDYASRQKIYAHFARKGYNSELIREAMTKAGELLEEESDTENFFH</sequence>
<name>A0A285PRB5_9FIRM</name>
<evidence type="ECO:0000313" key="8">
    <source>
        <dbReference type="EMBL" id="SOB71686.1"/>
    </source>
</evidence>
<evidence type="ECO:0000259" key="6">
    <source>
        <dbReference type="Pfam" id="PF21981"/>
    </source>
</evidence>